<keyword evidence="3" id="KW-1185">Reference proteome</keyword>
<sequence>MTSSVTDFLLHLAIQLGAAFGLSRLGYRYVSDDRDTHVVSFMLGNVTFLVGYWLKSLPLSMGFAFGLFAIFSIFRYRAESITLPQMTLLFTAIGAAVLNAAAPLPPAYLAAVELGLLGLLPLTATPWFLPRRKTTRILYDRSTLPAEAQLIPELRERTGLKVCNVHPENVDMLHDTIVLRVQYEDDES</sequence>
<dbReference type="EMBL" id="AP024714">
    <property type="protein sequence ID" value="BCX81490.1"/>
    <property type="molecule type" value="Genomic_DNA"/>
</dbReference>
<feature type="transmembrane region" description="Helical" evidence="1">
    <location>
        <begin position="52"/>
        <end position="74"/>
    </location>
</feature>
<proteinExistence type="predicted"/>
<evidence type="ECO:0000313" key="3">
    <source>
        <dbReference type="Proteomes" id="UP001321825"/>
    </source>
</evidence>
<dbReference type="Pfam" id="PF16316">
    <property type="entry name" value="DUF4956"/>
    <property type="match status" value="1"/>
</dbReference>
<organism evidence="2 3">
    <name type="scientific">Methylomarinovum caldicuralii</name>
    <dbReference type="NCBI Taxonomy" id="438856"/>
    <lineage>
        <taxon>Bacteria</taxon>
        <taxon>Pseudomonadati</taxon>
        <taxon>Pseudomonadota</taxon>
        <taxon>Gammaproteobacteria</taxon>
        <taxon>Methylococcales</taxon>
        <taxon>Methylothermaceae</taxon>
        <taxon>Methylomarinovum</taxon>
    </lineage>
</organism>
<feature type="transmembrane region" description="Helical" evidence="1">
    <location>
        <begin position="108"/>
        <end position="129"/>
    </location>
</feature>
<evidence type="ECO:0008006" key="4">
    <source>
        <dbReference type="Google" id="ProtNLM"/>
    </source>
</evidence>
<feature type="transmembrane region" description="Helical" evidence="1">
    <location>
        <begin position="86"/>
        <end position="102"/>
    </location>
</feature>
<dbReference type="RefSeq" id="WP_317706412.1">
    <property type="nucleotide sequence ID" value="NZ_AP024714.1"/>
</dbReference>
<dbReference type="Proteomes" id="UP001321825">
    <property type="component" value="Chromosome"/>
</dbReference>
<dbReference type="AlphaFoldDB" id="A0AAU9BYU5"/>
<gene>
    <name evidence="2" type="ORF">MIT9_P1068</name>
</gene>
<protein>
    <recommendedName>
        <fullName evidence="4">DUF4956 domain-containing protein</fullName>
    </recommendedName>
</protein>
<evidence type="ECO:0000313" key="2">
    <source>
        <dbReference type="EMBL" id="BCX81490.1"/>
    </source>
</evidence>
<name>A0AAU9BYU5_9GAMM</name>
<accession>A0AAU9BYU5</accession>
<evidence type="ECO:0000256" key="1">
    <source>
        <dbReference type="SAM" id="Phobius"/>
    </source>
</evidence>
<dbReference type="KEGG" id="mcau:MIT9_P1068"/>
<keyword evidence="1" id="KW-0812">Transmembrane</keyword>
<keyword evidence="1" id="KW-1133">Transmembrane helix</keyword>
<keyword evidence="1" id="KW-0472">Membrane</keyword>
<reference evidence="3" key="1">
    <citation type="journal article" date="2024" name="Int. J. Syst. Evol. Microbiol.">
        <title>Methylomarinovum tepidoasis sp. nov., a moderately thermophilic methanotroph of the family Methylothermaceae isolated from a deep-sea hydrothermal field.</title>
        <authorList>
            <person name="Hirayama H."/>
            <person name="Takaki Y."/>
            <person name="Abe M."/>
            <person name="Miyazaki M."/>
            <person name="Uematsu K."/>
            <person name="Matsui Y."/>
            <person name="Takai K."/>
        </authorList>
    </citation>
    <scope>NUCLEOTIDE SEQUENCE [LARGE SCALE GENOMIC DNA]</scope>
    <source>
        <strain evidence="3">IT-9</strain>
    </source>
</reference>
<dbReference type="InterPro" id="IPR032531">
    <property type="entry name" value="DUF4956"/>
</dbReference>